<dbReference type="AlphaFoldDB" id="A0AAW2QGQ4"/>
<dbReference type="Gene3D" id="3.30.420.10">
    <property type="entry name" value="Ribonuclease H-like superfamily/Ribonuclease H"/>
    <property type="match status" value="1"/>
</dbReference>
<reference evidence="2" key="2">
    <citation type="journal article" date="2024" name="Plant">
        <title>Genomic evolution and insights into agronomic trait innovations of Sesamum species.</title>
        <authorList>
            <person name="Miao H."/>
            <person name="Wang L."/>
            <person name="Qu L."/>
            <person name="Liu H."/>
            <person name="Sun Y."/>
            <person name="Le M."/>
            <person name="Wang Q."/>
            <person name="Wei S."/>
            <person name="Zheng Y."/>
            <person name="Lin W."/>
            <person name="Duan Y."/>
            <person name="Cao H."/>
            <person name="Xiong S."/>
            <person name="Wang X."/>
            <person name="Wei L."/>
            <person name="Li C."/>
            <person name="Ma Q."/>
            <person name="Ju M."/>
            <person name="Zhao R."/>
            <person name="Li G."/>
            <person name="Mu C."/>
            <person name="Tian Q."/>
            <person name="Mei H."/>
            <person name="Zhang T."/>
            <person name="Gao T."/>
            <person name="Zhang H."/>
        </authorList>
    </citation>
    <scope>NUCLEOTIDE SEQUENCE</scope>
    <source>
        <strain evidence="2">G02</strain>
    </source>
</reference>
<dbReference type="CDD" id="cd01647">
    <property type="entry name" value="RT_LTR"/>
    <property type="match status" value="1"/>
</dbReference>
<dbReference type="InterPro" id="IPR036397">
    <property type="entry name" value="RNaseH_sf"/>
</dbReference>
<feature type="domain" description="RNase H type-1" evidence="1">
    <location>
        <begin position="314"/>
        <end position="391"/>
    </location>
</feature>
<dbReference type="SUPFAM" id="SSF53098">
    <property type="entry name" value="Ribonuclease H-like"/>
    <property type="match status" value="1"/>
</dbReference>
<dbReference type="InterPro" id="IPR002156">
    <property type="entry name" value="RNaseH_domain"/>
</dbReference>
<accession>A0AAW2QGQ4</accession>
<proteinExistence type="predicted"/>
<dbReference type="InterPro" id="IPR000477">
    <property type="entry name" value="RT_dom"/>
</dbReference>
<dbReference type="InterPro" id="IPR012337">
    <property type="entry name" value="RNaseH-like_sf"/>
</dbReference>
<dbReference type="PANTHER" id="PTHR48475">
    <property type="entry name" value="RIBONUCLEASE H"/>
    <property type="match status" value="1"/>
</dbReference>
<protein>
    <submittedName>
        <fullName evidence="2">Retrovirus-related Pol polyprotein from transposon</fullName>
    </submittedName>
</protein>
<evidence type="ECO:0000313" key="2">
    <source>
        <dbReference type="EMBL" id="KAL0367062.1"/>
    </source>
</evidence>
<dbReference type="GO" id="GO:0004523">
    <property type="term" value="F:RNA-DNA hybrid ribonuclease activity"/>
    <property type="evidence" value="ECO:0007669"/>
    <property type="project" value="InterPro"/>
</dbReference>
<comment type="caution">
    <text evidence="2">The sequence shown here is derived from an EMBL/GenBank/DDBJ whole genome shotgun (WGS) entry which is preliminary data.</text>
</comment>
<dbReference type="GO" id="GO:0003676">
    <property type="term" value="F:nucleic acid binding"/>
    <property type="evidence" value="ECO:0007669"/>
    <property type="project" value="InterPro"/>
</dbReference>
<dbReference type="Gene3D" id="3.30.70.270">
    <property type="match status" value="1"/>
</dbReference>
<organism evidence="2">
    <name type="scientific">Sesamum radiatum</name>
    <name type="common">Black benniseed</name>
    <dbReference type="NCBI Taxonomy" id="300843"/>
    <lineage>
        <taxon>Eukaryota</taxon>
        <taxon>Viridiplantae</taxon>
        <taxon>Streptophyta</taxon>
        <taxon>Embryophyta</taxon>
        <taxon>Tracheophyta</taxon>
        <taxon>Spermatophyta</taxon>
        <taxon>Magnoliopsida</taxon>
        <taxon>eudicotyledons</taxon>
        <taxon>Gunneridae</taxon>
        <taxon>Pentapetalae</taxon>
        <taxon>asterids</taxon>
        <taxon>lamiids</taxon>
        <taxon>Lamiales</taxon>
        <taxon>Pedaliaceae</taxon>
        <taxon>Sesamum</taxon>
    </lineage>
</organism>
<dbReference type="SUPFAM" id="SSF56672">
    <property type="entry name" value="DNA/RNA polymerases"/>
    <property type="match status" value="1"/>
</dbReference>
<dbReference type="InterPro" id="IPR041577">
    <property type="entry name" value="RT_RNaseH_2"/>
</dbReference>
<sequence length="391" mass="44044">MKKDIRGQVISCLRKNKDIFAWAPQDPERIDPGVITQHLNLDPTIRPQSRRSDTLDLRKIKSSRGRIDQLVYSTSGCELLIMMDASQGYHQIMLALEDHKRLSFITSDGTFCYVAMLFGLKNAGATYQRLVDKTFQPQLGRNMEVYVDDMLVKSKKARDHIEDLNETFAVLRRYRLKLNPRKCAFGECQQAFEDLKAYLAKLPLLVKPIPGDILYVYLSSTHQAVSSVLVREEEGNQTPIYYVSKVLDGTESRYPPIEKMALALVITARKLRPYFLSYPVGVRTNTPLKITIKAQALTDFVSEMTGTTQDEVPKARPWLLHVDGSSTAQGSGAGIVLITPQGDDMEIAVKFEFKASNNEVEYKALVLGMRMAQDASASHLQAYSDSQLIVR</sequence>
<dbReference type="Gene3D" id="3.10.20.370">
    <property type="match status" value="1"/>
</dbReference>
<dbReference type="InterPro" id="IPR043128">
    <property type="entry name" value="Rev_trsase/Diguanyl_cyclase"/>
</dbReference>
<dbReference type="PROSITE" id="PS50879">
    <property type="entry name" value="RNASE_H_1"/>
    <property type="match status" value="1"/>
</dbReference>
<dbReference type="EMBL" id="JACGWJ010000015">
    <property type="protein sequence ID" value="KAL0367062.1"/>
    <property type="molecule type" value="Genomic_DNA"/>
</dbReference>
<name>A0AAW2QGQ4_SESRA</name>
<evidence type="ECO:0000259" key="1">
    <source>
        <dbReference type="PROSITE" id="PS50879"/>
    </source>
</evidence>
<dbReference type="Pfam" id="PF17919">
    <property type="entry name" value="RT_RNaseH_2"/>
    <property type="match status" value="1"/>
</dbReference>
<reference evidence="2" key="1">
    <citation type="submission" date="2020-06" db="EMBL/GenBank/DDBJ databases">
        <authorList>
            <person name="Li T."/>
            <person name="Hu X."/>
            <person name="Zhang T."/>
            <person name="Song X."/>
            <person name="Zhang H."/>
            <person name="Dai N."/>
            <person name="Sheng W."/>
            <person name="Hou X."/>
            <person name="Wei L."/>
        </authorList>
    </citation>
    <scope>NUCLEOTIDE SEQUENCE</scope>
    <source>
        <strain evidence="2">G02</strain>
        <tissue evidence="2">Leaf</tissue>
    </source>
</reference>
<dbReference type="Gene3D" id="3.10.10.10">
    <property type="entry name" value="HIV Type 1 Reverse Transcriptase, subunit A, domain 1"/>
    <property type="match status" value="1"/>
</dbReference>
<dbReference type="Pfam" id="PF13456">
    <property type="entry name" value="RVT_3"/>
    <property type="match status" value="1"/>
</dbReference>
<gene>
    <name evidence="2" type="ORF">Sradi_3596300</name>
</gene>
<dbReference type="Pfam" id="PF00078">
    <property type="entry name" value="RVT_1"/>
    <property type="match status" value="1"/>
</dbReference>
<dbReference type="InterPro" id="IPR043502">
    <property type="entry name" value="DNA/RNA_pol_sf"/>
</dbReference>
<dbReference type="PANTHER" id="PTHR48475:SF2">
    <property type="entry name" value="RIBONUCLEASE H"/>
    <property type="match status" value="1"/>
</dbReference>